<comment type="similarity">
    <text evidence="1">Belongs to the peptidase M20A family.</text>
</comment>
<evidence type="ECO:0000313" key="4">
    <source>
        <dbReference type="EMBL" id="POS71016.1"/>
    </source>
</evidence>
<dbReference type="AlphaFoldDB" id="A0A2P5HLB4"/>
<dbReference type="InParanoid" id="A0A2P5HLB4"/>
<dbReference type="InterPro" id="IPR002933">
    <property type="entry name" value="Peptidase_M20"/>
</dbReference>
<dbReference type="EMBL" id="MAVT02001406">
    <property type="protein sequence ID" value="POS71016.1"/>
    <property type="molecule type" value="Genomic_DNA"/>
</dbReference>
<dbReference type="Pfam" id="PF07687">
    <property type="entry name" value="M20_dimer"/>
    <property type="match status" value="1"/>
</dbReference>
<reference evidence="4" key="1">
    <citation type="submission" date="2017-09" db="EMBL/GenBank/DDBJ databases">
        <title>Polyketide synthases of a Diaporthe helianthi virulent isolate.</title>
        <authorList>
            <person name="Baroncelli R."/>
        </authorList>
    </citation>
    <scope>NUCLEOTIDE SEQUENCE [LARGE SCALE GENOMIC DNA]</scope>
    <source>
        <strain evidence="4">7/96</strain>
    </source>
</reference>
<organism evidence="4 5">
    <name type="scientific">Diaporthe helianthi</name>
    <dbReference type="NCBI Taxonomy" id="158607"/>
    <lineage>
        <taxon>Eukaryota</taxon>
        <taxon>Fungi</taxon>
        <taxon>Dikarya</taxon>
        <taxon>Ascomycota</taxon>
        <taxon>Pezizomycotina</taxon>
        <taxon>Sordariomycetes</taxon>
        <taxon>Sordariomycetidae</taxon>
        <taxon>Diaporthales</taxon>
        <taxon>Diaporthaceae</taxon>
        <taxon>Diaporthe</taxon>
    </lineage>
</organism>
<dbReference type="OrthoDB" id="4676at2759"/>
<dbReference type="GO" id="GO:0016813">
    <property type="term" value="F:hydrolase activity, acting on carbon-nitrogen (but not peptide) bonds, in linear amidines"/>
    <property type="evidence" value="ECO:0007669"/>
    <property type="project" value="InterPro"/>
</dbReference>
<dbReference type="STRING" id="158607.A0A2P5HLB4"/>
<dbReference type="SUPFAM" id="SSF53187">
    <property type="entry name" value="Zn-dependent exopeptidases"/>
    <property type="match status" value="1"/>
</dbReference>
<dbReference type="PANTHER" id="PTHR32494">
    <property type="entry name" value="ALLANTOATE DEIMINASE-RELATED"/>
    <property type="match status" value="1"/>
</dbReference>
<dbReference type="InterPro" id="IPR036264">
    <property type="entry name" value="Bact_exopeptidase_dim_dom"/>
</dbReference>
<dbReference type="Gene3D" id="3.40.630.10">
    <property type="entry name" value="Zn peptidases"/>
    <property type="match status" value="1"/>
</dbReference>
<gene>
    <name evidence="4" type="ORF">DHEL01_v210591</name>
</gene>
<keyword evidence="2" id="KW-0378">Hydrolase</keyword>
<accession>A0A2P5HLB4</accession>
<evidence type="ECO:0000256" key="1">
    <source>
        <dbReference type="ARBA" id="ARBA00006247"/>
    </source>
</evidence>
<sequence>MLIRNSTVGLRDLCWGSQHGRPIVKAASAATCYYALSRRDFSVSRPRRIRTADMKEPDLAAVKVDRRRLMDTLHHTCKFGTGLRWGRQGFLSFSFLFWSSLQAIEPTETGMARLALSDTDKQARDWFVETAKSLGCAVTIDTMGNTFAVRPGRRKDVAPIFAGSHLDTQPAAGRYDGILGIHAGVEMLNLLRDHGVETEHPIGVVNWTNEEGARFPMSMSSSGVWAGEIPLERAHNLQEVGGGTATMRSELERIGYMGDTPASYRSTPMAAHFELHIEQGPILEAQKQKIGVVQGVQAYKWFTIEVDGRASHTGTTPFSARADALLLAAKLITHSNRIAAKHSALASTGILTLSPGSVNTVPGNVRFSLDIRAAADAAVETVESQLKRDFEILAQRGSVHGQGGAPTRGKEEGLPLSVTWNTDFESPAVLFHQDCIAAVRAAAGSVLGDEKLYRDMTSGAGHDSVYTSKRCPTSMIFVPSRNGISHHPEEWTSPEDCALGAEVLCQSILRYDRKMAAEGSRDIS</sequence>
<dbReference type="InterPro" id="IPR011650">
    <property type="entry name" value="Peptidase_M20_dimer"/>
</dbReference>
<dbReference type="PANTHER" id="PTHR32494:SF5">
    <property type="entry name" value="ALLANTOATE AMIDOHYDROLASE"/>
    <property type="match status" value="1"/>
</dbReference>
<feature type="domain" description="Peptidase M20 dimerisation" evidence="3">
    <location>
        <begin position="299"/>
        <end position="391"/>
    </location>
</feature>
<proteinExistence type="inferred from homology"/>
<dbReference type="InterPro" id="IPR010158">
    <property type="entry name" value="Amidase_Cbmase"/>
</dbReference>
<evidence type="ECO:0000313" key="5">
    <source>
        <dbReference type="Proteomes" id="UP000094444"/>
    </source>
</evidence>
<dbReference type="Proteomes" id="UP000094444">
    <property type="component" value="Unassembled WGS sequence"/>
</dbReference>
<dbReference type="CDD" id="cd03884">
    <property type="entry name" value="M20_bAS"/>
    <property type="match status" value="1"/>
</dbReference>
<dbReference type="NCBIfam" id="TIGR01879">
    <property type="entry name" value="hydantase"/>
    <property type="match status" value="1"/>
</dbReference>
<comment type="caution">
    <text evidence="4">The sequence shown here is derived from an EMBL/GenBank/DDBJ whole genome shotgun (WGS) entry which is preliminary data.</text>
</comment>
<dbReference type="Gene3D" id="3.30.70.360">
    <property type="match status" value="1"/>
</dbReference>
<evidence type="ECO:0000256" key="2">
    <source>
        <dbReference type="ARBA" id="ARBA00022801"/>
    </source>
</evidence>
<protein>
    <recommendedName>
        <fullName evidence="3">Peptidase M20 dimerisation domain-containing protein</fullName>
    </recommendedName>
</protein>
<evidence type="ECO:0000259" key="3">
    <source>
        <dbReference type="Pfam" id="PF07687"/>
    </source>
</evidence>
<keyword evidence="5" id="KW-1185">Reference proteome</keyword>
<dbReference type="Pfam" id="PF01546">
    <property type="entry name" value="Peptidase_M20"/>
    <property type="match status" value="1"/>
</dbReference>
<name>A0A2P5HLB4_DIAHE</name>
<dbReference type="SUPFAM" id="SSF55031">
    <property type="entry name" value="Bacterial exopeptidase dimerisation domain"/>
    <property type="match status" value="1"/>
</dbReference>